<protein>
    <submittedName>
        <fullName evidence="5">Mammaglobin-A-like</fullName>
    </submittedName>
</protein>
<dbReference type="PANTHER" id="PTHR14037:SF4">
    <property type="entry name" value="MAMMAGLOBIN-B"/>
    <property type="match status" value="1"/>
</dbReference>
<dbReference type="GO" id="GO:0005615">
    <property type="term" value="C:extracellular space"/>
    <property type="evidence" value="ECO:0007669"/>
    <property type="project" value="TreeGrafter"/>
</dbReference>
<dbReference type="InParanoid" id="A0A6J2M1Q4"/>
<dbReference type="KEGG" id="pdic:114500657"/>
<keyword evidence="2" id="KW-0964">Secreted</keyword>
<reference evidence="5" key="1">
    <citation type="submission" date="2025-08" db="UniProtKB">
        <authorList>
            <consortium name="RefSeq"/>
        </authorList>
    </citation>
    <scope>IDENTIFICATION</scope>
    <source>
        <tissue evidence="5">Muscle</tissue>
    </source>
</reference>
<evidence type="ECO:0000256" key="3">
    <source>
        <dbReference type="SAM" id="SignalP"/>
    </source>
</evidence>
<keyword evidence="4" id="KW-1185">Reference proteome</keyword>
<dbReference type="AlphaFoldDB" id="A0A6J2M1Q4"/>
<dbReference type="PROSITE" id="PS51311">
    <property type="entry name" value="SCGB"/>
    <property type="match status" value="1"/>
</dbReference>
<evidence type="ECO:0000313" key="4">
    <source>
        <dbReference type="Proteomes" id="UP000504628"/>
    </source>
</evidence>
<accession>A0A6J2M1Q4</accession>
<feature type="chain" id="PRO_5026996658" evidence="3">
    <location>
        <begin position="19"/>
        <end position="93"/>
    </location>
</feature>
<dbReference type="GeneID" id="114500657"/>
<dbReference type="OrthoDB" id="9741516at2759"/>
<dbReference type="PANTHER" id="PTHR14037">
    <property type="entry name" value="MAMMAGLOBIN-RELATED"/>
    <property type="match status" value="1"/>
</dbReference>
<dbReference type="RefSeq" id="XP_028373204.1">
    <property type="nucleotide sequence ID" value="XM_028517403.2"/>
</dbReference>
<gene>
    <name evidence="5" type="primary">LOC114500657</name>
</gene>
<dbReference type="GO" id="GO:0030521">
    <property type="term" value="P:androgen receptor signaling pathway"/>
    <property type="evidence" value="ECO:0007669"/>
    <property type="project" value="TreeGrafter"/>
</dbReference>
<dbReference type="PROSITE" id="PS51257">
    <property type="entry name" value="PROKAR_LIPOPROTEIN"/>
    <property type="match status" value="1"/>
</dbReference>
<dbReference type="InterPro" id="IPR016126">
    <property type="entry name" value="Secretoglobin"/>
</dbReference>
<evidence type="ECO:0000313" key="5">
    <source>
        <dbReference type="RefSeq" id="XP_028373204.1"/>
    </source>
</evidence>
<comment type="subcellular location">
    <subcellularLocation>
        <location evidence="1">Secreted</location>
    </subcellularLocation>
</comment>
<dbReference type="Proteomes" id="UP000504628">
    <property type="component" value="Chromosome 6"/>
</dbReference>
<dbReference type="Pfam" id="PF01099">
    <property type="entry name" value="Uteroglobin"/>
    <property type="match status" value="1"/>
</dbReference>
<dbReference type="InterPro" id="IPR035960">
    <property type="entry name" value="Secretoglobin_sf"/>
</dbReference>
<evidence type="ECO:0000256" key="2">
    <source>
        <dbReference type="ARBA" id="ARBA00022525"/>
    </source>
</evidence>
<evidence type="ECO:0000256" key="1">
    <source>
        <dbReference type="ARBA" id="ARBA00004613"/>
    </source>
</evidence>
<feature type="signal peptide" evidence="3">
    <location>
        <begin position="1"/>
        <end position="18"/>
    </location>
</feature>
<keyword evidence="3" id="KW-0732">Signal</keyword>
<name>A0A6J2M1Q4_9CHIR</name>
<dbReference type="SUPFAM" id="SSF48201">
    <property type="entry name" value="Uteroglobin-like"/>
    <property type="match status" value="1"/>
</dbReference>
<organism evidence="4 5">
    <name type="scientific">Phyllostomus discolor</name>
    <name type="common">pale spear-nosed bat</name>
    <dbReference type="NCBI Taxonomy" id="89673"/>
    <lineage>
        <taxon>Eukaryota</taxon>
        <taxon>Metazoa</taxon>
        <taxon>Chordata</taxon>
        <taxon>Craniata</taxon>
        <taxon>Vertebrata</taxon>
        <taxon>Euteleostomi</taxon>
        <taxon>Mammalia</taxon>
        <taxon>Eutheria</taxon>
        <taxon>Laurasiatheria</taxon>
        <taxon>Chiroptera</taxon>
        <taxon>Yangochiroptera</taxon>
        <taxon>Phyllostomidae</taxon>
        <taxon>Phyllostominae</taxon>
        <taxon>Phyllostomus</taxon>
    </lineage>
</organism>
<dbReference type="FunCoup" id="A0A6J2M1Q4">
    <property type="interactions" value="5"/>
</dbReference>
<sequence length="93" mass="10571">MKLVAVLMLTALPLYCYAGTGCNLLDDVVNTTIDPDVNVTEYIDGLKDILPNEKTEKAFTSMKECFFQQSRETLEKVQELQQAIHSSFWCAQY</sequence>
<proteinExistence type="predicted"/>